<proteinExistence type="inferred from homology"/>
<protein>
    <submittedName>
        <fullName evidence="8">Flagellar biosynthetic protein FliQ</fullName>
    </submittedName>
</protein>
<evidence type="ECO:0000256" key="7">
    <source>
        <dbReference type="SAM" id="Phobius"/>
    </source>
</evidence>
<keyword evidence="8" id="KW-0969">Cilium</keyword>
<keyword evidence="8" id="KW-0966">Cell projection</keyword>
<evidence type="ECO:0000256" key="2">
    <source>
        <dbReference type="ARBA" id="ARBA00006156"/>
    </source>
</evidence>
<dbReference type="PANTHER" id="PTHR34040">
    <property type="entry name" value="FLAGELLAR BIOSYNTHETIC PROTEIN FLIQ"/>
    <property type="match status" value="1"/>
</dbReference>
<organism evidence="8 9">
    <name type="scientific">Anaerobaca lacustris</name>
    <dbReference type="NCBI Taxonomy" id="3044600"/>
    <lineage>
        <taxon>Bacteria</taxon>
        <taxon>Pseudomonadati</taxon>
        <taxon>Planctomycetota</taxon>
        <taxon>Phycisphaerae</taxon>
        <taxon>Sedimentisphaerales</taxon>
        <taxon>Anaerobacaceae</taxon>
        <taxon>Anaerobaca</taxon>
    </lineage>
</organism>
<keyword evidence="3" id="KW-1003">Cell membrane</keyword>
<dbReference type="GO" id="GO:0009306">
    <property type="term" value="P:protein secretion"/>
    <property type="evidence" value="ECO:0007669"/>
    <property type="project" value="InterPro"/>
</dbReference>
<evidence type="ECO:0000313" key="9">
    <source>
        <dbReference type="Proteomes" id="UP001431776"/>
    </source>
</evidence>
<evidence type="ECO:0000313" key="8">
    <source>
        <dbReference type="EMBL" id="MDI6448147.1"/>
    </source>
</evidence>
<comment type="similarity">
    <text evidence="2">Belongs to the FliQ/MopD/SpaQ family.</text>
</comment>
<keyword evidence="4 7" id="KW-0812">Transmembrane</keyword>
<dbReference type="Pfam" id="PF01313">
    <property type="entry name" value="Bac_export_3"/>
    <property type="match status" value="1"/>
</dbReference>
<evidence type="ECO:0000256" key="4">
    <source>
        <dbReference type="ARBA" id="ARBA00022692"/>
    </source>
</evidence>
<keyword evidence="8" id="KW-0282">Flagellum</keyword>
<evidence type="ECO:0000256" key="5">
    <source>
        <dbReference type="ARBA" id="ARBA00022989"/>
    </source>
</evidence>
<comment type="caution">
    <text evidence="8">The sequence shown here is derived from an EMBL/GenBank/DDBJ whole genome shotgun (WGS) entry which is preliminary data.</text>
</comment>
<feature type="transmembrane region" description="Helical" evidence="7">
    <location>
        <begin position="20"/>
        <end position="43"/>
    </location>
</feature>
<dbReference type="RefSeq" id="WP_349243556.1">
    <property type="nucleotide sequence ID" value="NZ_JASCXX010000003.1"/>
</dbReference>
<dbReference type="Proteomes" id="UP001431776">
    <property type="component" value="Unassembled WGS sequence"/>
</dbReference>
<keyword evidence="6 7" id="KW-0472">Membrane</keyword>
<comment type="subcellular location">
    <subcellularLocation>
        <location evidence="1">Cell membrane</location>
        <topology evidence="1">Multi-pass membrane protein</topology>
    </subcellularLocation>
</comment>
<dbReference type="PRINTS" id="PR00952">
    <property type="entry name" value="TYPE3IMQPROT"/>
</dbReference>
<dbReference type="AlphaFoldDB" id="A0AAW6TR49"/>
<dbReference type="GO" id="GO:0005886">
    <property type="term" value="C:plasma membrane"/>
    <property type="evidence" value="ECO:0007669"/>
    <property type="project" value="UniProtKB-SubCell"/>
</dbReference>
<gene>
    <name evidence="8" type="ORF">QJ522_03735</name>
</gene>
<keyword evidence="9" id="KW-1185">Reference proteome</keyword>
<evidence type="ECO:0000256" key="6">
    <source>
        <dbReference type="ARBA" id="ARBA00023136"/>
    </source>
</evidence>
<evidence type="ECO:0000256" key="3">
    <source>
        <dbReference type="ARBA" id="ARBA00022475"/>
    </source>
</evidence>
<dbReference type="PANTHER" id="PTHR34040:SF2">
    <property type="entry name" value="FLAGELLAR BIOSYNTHETIC PROTEIN FLIQ"/>
    <property type="match status" value="1"/>
</dbReference>
<accession>A0AAW6TR49</accession>
<feature type="transmembrane region" description="Helical" evidence="7">
    <location>
        <begin position="55"/>
        <end position="74"/>
    </location>
</feature>
<sequence>MDSSFVLYLGRHTLETALLLSAPILITCMAVGIIITLLQAITSIRDMTLTIVPKLLAVSVVGMAFGSWMLQIALRFTAEIFAQIENIRH</sequence>
<dbReference type="PIRSF" id="PIRSF004669">
    <property type="entry name" value="FliQ"/>
    <property type="match status" value="1"/>
</dbReference>
<dbReference type="InterPro" id="IPR002191">
    <property type="entry name" value="Bac_export_3"/>
</dbReference>
<reference evidence="8" key="1">
    <citation type="submission" date="2023-05" db="EMBL/GenBank/DDBJ databases">
        <title>Anaerotaeda fermentans gen. nov., sp. nov., a novel anaerobic planctomycete of the new family within the order Sedimentisphaerales isolated from Taman Peninsula, Russia.</title>
        <authorList>
            <person name="Khomyakova M.A."/>
            <person name="Merkel A.Y."/>
            <person name="Slobodkin A.I."/>
        </authorList>
    </citation>
    <scope>NUCLEOTIDE SEQUENCE</scope>
    <source>
        <strain evidence="8">M17dextr</strain>
    </source>
</reference>
<evidence type="ECO:0000256" key="1">
    <source>
        <dbReference type="ARBA" id="ARBA00004651"/>
    </source>
</evidence>
<keyword evidence="5 7" id="KW-1133">Transmembrane helix</keyword>
<name>A0AAW6TR49_9BACT</name>
<dbReference type="EMBL" id="JASCXX010000003">
    <property type="protein sequence ID" value="MDI6448147.1"/>
    <property type="molecule type" value="Genomic_DNA"/>
</dbReference>